<dbReference type="SUPFAM" id="SSF56281">
    <property type="entry name" value="Metallo-hydrolase/oxidoreductase"/>
    <property type="match status" value="1"/>
</dbReference>
<sequence>MTKIEEITRETWILNTFPEWGTWLNEEIEEEVVQPNTFAMWWLGCAGIWIKTENGTNICIDFWVGSGKRTKTKQYMDAHHQMARMTGGRKLQPNLRNVPVVLDPFAIRKIDAVLATHDHSDHIDINVAAAIIKNCDDSVPFIGPKTCADLWISWGVPKERCIIVKPGDAIKIKDVEILALESFDRTAAITAPKGITLKGRLLDDLNKKAVNYLVKTPGGNIYHSGDSHYSNYYAKHGNDHQIDVALASFGENPRGVTDKMTACDVLRMAEALNTKVIIPVHYDIWTNFQADPKEISVLYEMKKNRLQYKFKPFIWQVGGKFVYPDDKDKIEYHYPRGFDDCFTNEPDLPYIFYL</sequence>
<dbReference type="CDD" id="cd16284">
    <property type="entry name" value="UlaG-like_MBL-fold"/>
    <property type="match status" value="1"/>
</dbReference>
<dbReference type="PANTHER" id="PTHR43546">
    <property type="entry name" value="UPF0173 METAL-DEPENDENT HYDROLASE MJ1163-RELATED"/>
    <property type="match status" value="1"/>
</dbReference>
<dbReference type="EMBL" id="CP002032">
    <property type="protein sequence ID" value="ADH60125.1"/>
    <property type="molecule type" value="Genomic_DNA"/>
</dbReference>
<dbReference type="RefSeq" id="WP_013149744.1">
    <property type="nucleotide sequence ID" value="NC_014209.1"/>
</dbReference>
<accession>A0ABN3Z2N3</accession>
<evidence type="ECO:0000313" key="4">
    <source>
        <dbReference type="Proteomes" id="UP000002064"/>
    </source>
</evidence>
<gene>
    <name evidence="3" type="ordered locus">Tmath_0347</name>
</gene>
<dbReference type="InterPro" id="IPR036866">
    <property type="entry name" value="RibonucZ/Hydroxyglut_hydro"/>
</dbReference>
<evidence type="ECO:0000259" key="2">
    <source>
        <dbReference type="Pfam" id="PF12706"/>
    </source>
</evidence>
<evidence type="ECO:0000313" key="3">
    <source>
        <dbReference type="EMBL" id="ADH60125.1"/>
    </source>
</evidence>
<dbReference type="Gene3D" id="3.60.15.10">
    <property type="entry name" value="Ribonuclease Z/Hydroxyacylglutathione hydrolase-like"/>
    <property type="match status" value="1"/>
</dbReference>
<organism evidence="3 4">
    <name type="scientific">Thermoanaerobacter mathranii subsp. mathranii (strain DSM 11426 / CCUG 53645 / CIP 108742 / A3)</name>
    <dbReference type="NCBI Taxonomy" id="583358"/>
    <lineage>
        <taxon>Bacteria</taxon>
        <taxon>Bacillati</taxon>
        <taxon>Bacillota</taxon>
        <taxon>Clostridia</taxon>
        <taxon>Thermoanaerobacterales</taxon>
        <taxon>Thermoanaerobacteraceae</taxon>
        <taxon>Thermoanaerobacter</taxon>
    </lineage>
</organism>
<proteinExistence type="predicted"/>
<keyword evidence="1" id="KW-0378">Hydrolase</keyword>
<keyword evidence="4" id="KW-1185">Reference proteome</keyword>
<dbReference type="InterPro" id="IPR048021">
    <property type="entry name" value="UlaG-like_MBL-fold"/>
</dbReference>
<dbReference type="InterPro" id="IPR001279">
    <property type="entry name" value="Metallo-B-lactamas"/>
</dbReference>
<dbReference type="PANTHER" id="PTHR43546:SF9">
    <property type="entry name" value="L-ASCORBATE-6-PHOSPHATE LACTONASE ULAG-RELATED"/>
    <property type="match status" value="1"/>
</dbReference>
<dbReference type="NCBIfam" id="NF008688">
    <property type="entry name" value="PRK11709.1"/>
    <property type="match status" value="1"/>
</dbReference>
<protein>
    <submittedName>
        <fullName evidence="3">L-ascorbate 6-phosphate lactonase</fullName>
    </submittedName>
</protein>
<dbReference type="Pfam" id="PF12706">
    <property type="entry name" value="Lactamase_B_2"/>
    <property type="match status" value="1"/>
</dbReference>
<name>A0ABN3Z2N3_THEM3</name>
<evidence type="ECO:0000256" key="1">
    <source>
        <dbReference type="ARBA" id="ARBA00022801"/>
    </source>
</evidence>
<reference evidence="3 4" key="1">
    <citation type="submission" date="2010-05" db="EMBL/GenBank/DDBJ databases">
        <title>Complete sequence of Thermoanaerobacter mathranii subsp. mathranii mathranii str. A3.</title>
        <authorList>
            <consortium name="US DOE Joint Genome Institute"/>
            <person name="Lucas S."/>
            <person name="Copeland A."/>
            <person name="Lapidus A."/>
            <person name="Cheng J.-F."/>
            <person name="Bruce D."/>
            <person name="Goodwin L."/>
            <person name="Pitluck S."/>
            <person name="Held B."/>
            <person name="Detter J.C."/>
            <person name="Han C."/>
            <person name="Tapia R."/>
            <person name="Land M."/>
            <person name="Hauser L."/>
            <person name="Kyrpides N."/>
            <person name="Mikhailova N."/>
            <person name="Zhou J."/>
            <person name="Hemme C."/>
            <person name="Woyke T."/>
        </authorList>
    </citation>
    <scope>NUCLEOTIDE SEQUENCE [LARGE SCALE GENOMIC DNA]</scope>
    <source>
        <strain evidence="3 4">A3</strain>
    </source>
</reference>
<feature type="domain" description="Metallo-beta-lactamase" evidence="2">
    <location>
        <begin position="96"/>
        <end position="282"/>
    </location>
</feature>
<dbReference type="Proteomes" id="UP000002064">
    <property type="component" value="Chromosome"/>
</dbReference>
<dbReference type="InterPro" id="IPR050114">
    <property type="entry name" value="UPF0173_UPF0282_UlaG_hydrolase"/>
</dbReference>